<evidence type="ECO:0000256" key="4">
    <source>
        <dbReference type="SAM" id="MobiDB-lite"/>
    </source>
</evidence>
<name>A0A914H172_GLORO</name>
<dbReference type="Proteomes" id="UP000887572">
    <property type="component" value="Unplaced"/>
</dbReference>
<dbReference type="InterPro" id="IPR016024">
    <property type="entry name" value="ARM-type_fold"/>
</dbReference>
<comment type="similarity">
    <text evidence="1">Belongs to the CAND family.</text>
</comment>
<dbReference type="PANTHER" id="PTHR12696">
    <property type="entry name" value="TIP120"/>
    <property type="match status" value="1"/>
</dbReference>
<feature type="domain" description="TATA-binding protein interacting (TIP20)" evidence="5">
    <location>
        <begin position="1025"/>
        <end position="1186"/>
    </location>
</feature>
<evidence type="ECO:0000256" key="2">
    <source>
        <dbReference type="ARBA" id="ARBA00022737"/>
    </source>
</evidence>
<dbReference type="InterPro" id="IPR039852">
    <property type="entry name" value="CAND1/CAND2"/>
</dbReference>
<keyword evidence="3" id="KW-0833">Ubl conjugation pathway</keyword>
<reference evidence="7" key="1">
    <citation type="submission" date="2022-11" db="UniProtKB">
        <authorList>
            <consortium name="WormBaseParasite"/>
        </authorList>
    </citation>
    <scope>IDENTIFICATION</scope>
</reference>
<dbReference type="Pfam" id="PF25782">
    <property type="entry name" value="TPR_CAND1"/>
    <property type="match status" value="1"/>
</dbReference>
<proteinExistence type="inferred from homology"/>
<accession>A0A914H172</accession>
<evidence type="ECO:0000313" key="6">
    <source>
        <dbReference type="Proteomes" id="UP000887572"/>
    </source>
</evidence>
<evidence type="ECO:0000256" key="1">
    <source>
        <dbReference type="ARBA" id="ARBA00007657"/>
    </source>
</evidence>
<dbReference type="GO" id="GO:0010265">
    <property type="term" value="P:SCF complex assembly"/>
    <property type="evidence" value="ECO:0007669"/>
    <property type="project" value="InterPro"/>
</dbReference>
<feature type="region of interest" description="Disordered" evidence="4">
    <location>
        <begin position="289"/>
        <end position="319"/>
    </location>
</feature>
<evidence type="ECO:0000256" key="3">
    <source>
        <dbReference type="ARBA" id="ARBA00022786"/>
    </source>
</evidence>
<evidence type="ECO:0000259" key="5">
    <source>
        <dbReference type="Pfam" id="PF08623"/>
    </source>
</evidence>
<dbReference type="Pfam" id="PF08623">
    <property type="entry name" value="TIP120"/>
    <property type="match status" value="1"/>
</dbReference>
<dbReference type="AlphaFoldDB" id="A0A914H172"/>
<dbReference type="Gene3D" id="1.25.10.10">
    <property type="entry name" value="Leucine-rich Repeat Variant"/>
    <property type="match status" value="1"/>
</dbReference>
<sequence>MSINQVYHISGLLEKMTNVDKDFRYMAVNDLMAELSKQSITLDEDMERRIVRALLTLTQDKNGEVQNLACRCLGPLVHKIKLAQLETLVDALCANMTVLNELPSGSIITSQMFACVRRVVPKLIETLRTDYKGSSAVKLEVLDILGSLILRYGRTFNLMFEEIENILFVQLEKERQTMRKRAITTLGHLADVVSDEQFDRIVMKTFIIAVIAICRTSGARFAKFLSQIVPVLIQKCESEEDDELREICLQAFEIFAFRCTSELSPFVASIVQISIEMLSYDPNYNYGAEEDGTDAMEMDNPTEEDEESGEQDDTYSDDDDLSWKVRKSAAKCIEALITFRAEKLVESYDHFGQLLISRFREREDNVKYDIFTAYSALLRLTKQMNPELASFQSQNTQSGNELLLETFPPSRFQQILKDEFTEEQKAVFTKLQQQVPSLMRALQKHLTAKNMRTRICAFNVLSHLIRTFPGVMNADGSMKIEILRFISLLLNTHEPERLNRFVEVVLPQLATAVGDPFYKIAGEALLTTQSLLRVLHAQKLDVSKILPIMYSAVISKLKIADIDQEVKEKNIATAGLLISLFSAELGPKITDECLPLLLERLRNEMTRQVALRAINHVVQSPAKLDLHPMLPELLSLCAEFLRKNQRSLRLSTLTLLESLEIPALICEQDLQIALIAVTFITNVVNSYPDQILADPLNNLFQSLIILIHSSLLQGATLNATLSLLSALIKSPLPNKPTFKQILERIREPVYNTGTSQFLHRQTYSSIAKATATVAHSNADQNDSCALILSLRDSFRNAGPDNDSVRLFSVLTLGELGRLCRSVFETLEGQINVESLIVEAFESQLEEIKSAASYALGSLATGNLQKYLPFLIKEISREEGRRQFLFLHALKEVINSECGECGTVGDADETFKKGVEKIWALLMKYCDSTEESIRNIVAECIGRLIMVNPGKYVAELLRHSADTQANVRATVVTALRFIIVEQPRPADDHLRPVMGQFLATVRDPDLNVRRVAIVTLNSVAHNKPKLVKECLPNLLPALYEETKVKLELVHEVEMGPFKHIVDDGLDLRKAAFECMYTLADQSLDRVNVSEYLTYVENGLKDQHDIKLLTYLMLVRLVHKCPIQMAQRLDAFCEHIKPQLLLRPKQNAVKQENDKQDELKRSAVRAVIALRKVPNSDRSQKMTDLWDIINGNPDLTQMKELQTREQHLWSAVNGKAAARAEGGRCTTQKHF</sequence>
<dbReference type="WBParaSite" id="Gr19_v10_g13208.t1">
    <property type="protein sequence ID" value="Gr19_v10_g13208.t1"/>
    <property type="gene ID" value="Gr19_v10_g13208"/>
</dbReference>
<keyword evidence="6" id="KW-1185">Reference proteome</keyword>
<keyword evidence="2" id="KW-0677">Repeat</keyword>
<dbReference type="SUPFAM" id="SSF48371">
    <property type="entry name" value="ARM repeat"/>
    <property type="match status" value="1"/>
</dbReference>
<protein>
    <submittedName>
        <fullName evidence="7">TATA-binding protein interacting (TIP20) domain-containing protein</fullName>
    </submittedName>
</protein>
<dbReference type="InterPro" id="IPR013932">
    <property type="entry name" value="TATA-bd_TIP120"/>
</dbReference>
<organism evidence="6 7">
    <name type="scientific">Globodera rostochiensis</name>
    <name type="common">Golden nematode worm</name>
    <name type="synonym">Heterodera rostochiensis</name>
    <dbReference type="NCBI Taxonomy" id="31243"/>
    <lineage>
        <taxon>Eukaryota</taxon>
        <taxon>Metazoa</taxon>
        <taxon>Ecdysozoa</taxon>
        <taxon>Nematoda</taxon>
        <taxon>Chromadorea</taxon>
        <taxon>Rhabditida</taxon>
        <taxon>Tylenchina</taxon>
        <taxon>Tylenchomorpha</taxon>
        <taxon>Tylenchoidea</taxon>
        <taxon>Heteroderidae</taxon>
        <taxon>Heteroderinae</taxon>
        <taxon>Globodera</taxon>
    </lineage>
</organism>
<dbReference type="InterPro" id="IPR011989">
    <property type="entry name" value="ARM-like"/>
</dbReference>
<evidence type="ECO:0000313" key="7">
    <source>
        <dbReference type="WBParaSite" id="Gr19_v10_g13208.t1"/>
    </source>
</evidence>